<dbReference type="SUPFAM" id="SSF81383">
    <property type="entry name" value="F-box domain"/>
    <property type="match status" value="1"/>
</dbReference>
<reference evidence="2" key="1">
    <citation type="submission" date="2023-06" db="EMBL/GenBank/DDBJ databases">
        <authorList>
            <consortium name="Lawrence Berkeley National Laboratory"/>
            <person name="Ahrendt S."/>
            <person name="Sahu N."/>
            <person name="Indic B."/>
            <person name="Wong-Bajracharya J."/>
            <person name="Merenyi Z."/>
            <person name="Ke H.-M."/>
            <person name="Monk M."/>
            <person name="Kocsube S."/>
            <person name="Drula E."/>
            <person name="Lipzen A."/>
            <person name="Balint B."/>
            <person name="Henrissat B."/>
            <person name="Andreopoulos B."/>
            <person name="Martin F.M."/>
            <person name="Harder C.B."/>
            <person name="Rigling D."/>
            <person name="Ford K.L."/>
            <person name="Foster G.D."/>
            <person name="Pangilinan J."/>
            <person name="Papanicolaou A."/>
            <person name="Barry K."/>
            <person name="LaButti K."/>
            <person name="Viragh M."/>
            <person name="Koriabine M."/>
            <person name="Yan M."/>
            <person name="Riley R."/>
            <person name="Champramary S."/>
            <person name="Plett K.L."/>
            <person name="Tsai I.J."/>
            <person name="Slot J."/>
            <person name="Sipos G."/>
            <person name="Plett J."/>
            <person name="Nagy L.G."/>
            <person name="Grigoriev I.V."/>
        </authorList>
    </citation>
    <scope>NUCLEOTIDE SEQUENCE</scope>
    <source>
        <strain evidence="2">FPL87.14</strain>
    </source>
</reference>
<feature type="domain" description="F-box" evidence="1">
    <location>
        <begin position="9"/>
        <end position="52"/>
    </location>
</feature>
<organism evidence="2 3">
    <name type="scientific">Armillaria borealis</name>
    <dbReference type="NCBI Taxonomy" id="47425"/>
    <lineage>
        <taxon>Eukaryota</taxon>
        <taxon>Fungi</taxon>
        <taxon>Dikarya</taxon>
        <taxon>Basidiomycota</taxon>
        <taxon>Agaricomycotina</taxon>
        <taxon>Agaricomycetes</taxon>
        <taxon>Agaricomycetidae</taxon>
        <taxon>Agaricales</taxon>
        <taxon>Marasmiineae</taxon>
        <taxon>Physalacriaceae</taxon>
        <taxon>Armillaria</taxon>
    </lineage>
</organism>
<protein>
    <recommendedName>
        <fullName evidence="1">F-box domain-containing protein</fullName>
    </recommendedName>
</protein>
<evidence type="ECO:0000313" key="2">
    <source>
        <dbReference type="EMBL" id="KAK0454497.1"/>
    </source>
</evidence>
<dbReference type="Gene3D" id="1.20.1280.50">
    <property type="match status" value="1"/>
</dbReference>
<evidence type="ECO:0000259" key="1">
    <source>
        <dbReference type="Pfam" id="PF12937"/>
    </source>
</evidence>
<dbReference type="InterPro" id="IPR001810">
    <property type="entry name" value="F-box_dom"/>
</dbReference>
<name>A0AA39K519_9AGAR</name>
<proteinExistence type="predicted"/>
<accession>A0AA39K519</accession>
<dbReference type="EMBL" id="JAUEPT010000002">
    <property type="protein sequence ID" value="KAK0454497.1"/>
    <property type="molecule type" value="Genomic_DNA"/>
</dbReference>
<dbReference type="CDD" id="cd09917">
    <property type="entry name" value="F-box_SF"/>
    <property type="match status" value="1"/>
</dbReference>
<dbReference type="Pfam" id="PF12937">
    <property type="entry name" value="F-box-like"/>
    <property type="match status" value="1"/>
</dbReference>
<gene>
    <name evidence="2" type="ORF">EV421DRAFT_420837</name>
</gene>
<keyword evidence="3" id="KW-1185">Reference proteome</keyword>
<dbReference type="AlphaFoldDB" id="A0AA39K519"/>
<dbReference type="Proteomes" id="UP001175226">
    <property type="component" value="Unassembled WGS sequence"/>
</dbReference>
<comment type="caution">
    <text evidence="2">The sequence shown here is derived from an EMBL/GenBank/DDBJ whole genome shotgun (WGS) entry which is preliminary data.</text>
</comment>
<dbReference type="InterPro" id="IPR036047">
    <property type="entry name" value="F-box-like_dom_sf"/>
</dbReference>
<evidence type="ECO:0000313" key="3">
    <source>
        <dbReference type="Proteomes" id="UP001175226"/>
    </source>
</evidence>
<sequence>MKNRLMTPIPPELVLEILTYISGCRDVLRACCLVCRAWRRLAQPFLFSKLSLSLEAHCHRWNRKFATYPHLAQYVTRLKLWEGNWGGADVVLLEDQPPFLEGPATVELLRRLPNIKYLKMSDFFLPSEREIEVLCHFTRLEWLEMHEVLRIVDMEIRSHTSEDLIGPTLHDFVDVVPKRLRNLKLQDPTESLYIFSWLSGGVFDLSDLTDLTLSWESFRKNHPPSPPLSSYIVPFISIVGSGIKNLGLNIETVEDERELYANHMLGE</sequence>